<name>A0A9B0C0S8_BOMTE</name>
<keyword evidence="2" id="KW-1185">Reference proteome</keyword>
<reference evidence="3" key="1">
    <citation type="submission" date="2025-08" db="UniProtKB">
        <authorList>
            <consortium name="RefSeq"/>
        </authorList>
    </citation>
    <scope>IDENTIFICATION</scope>
</reference>
<accession>A0A9B0C0S8</accession>
<evidence type="ECO:0000256" key="1">
    <source>
        <dbReference type="SAM" id="SignalP"/>
    </source>
</evidence>
<evidence type="ECO:0000313" key="3">
    <source>
        <dbReference type="RefSeq" id="XP_003400375.1"/>
    </source>
</evidence>
<dbReference type="KEGG" id="bter:100647435"/>
<protein>
    <submittedName>
        <fullName evidence="3">Protein kibra</fullName>
    </submittedName>
</protein>
<sequence>MIKTACIVLFVAAVASAGLLHAPLVASPAAIAAVPAPIVTARSSQVVARNYNTFAAAPLAYTAAVPAAVHAAIPAASAPITLAAAAPAAPLPYAALAYTAHL</sequence>
<organism evidence="2 3">
    <name type="scientific">Bombus terrestris</name>
    <name type="common">Buff-tailed bumblebee</name>
    <name type="synonym">Apis terrestris</name>
    <dbReference type="NCBI Taxonomy" id="30195"/>
    <lineage>
        <taxon>Eukaryota</taxon>
        <taxon>Metazoa</taxon>
        <taxon>Ecdysozoa</taxon>
        <taxon>Arthropoda</taxon>
        <taxon>Hexapoda</taxon>
        <taxon>Insecta</taxon>
        <taxon>Pterygota</taxon>
        <taxon>Neoptera</taxon>
        <taxon>Endopterygota</taxon>
        <taxon>Hymenoptera</taxon>
        <taxon>Apocrita</taxon>
        <taxon>Aculeata</taxon>
        <taxon>Apoidea</taxon>
        <taxon>Anthophila</taxon>
        <taxon>Apidae</taxon>
        <taxon>Bombus</taxon>
        <taxon>Bombus</taxon>
    </lineage>
</organism>
<feature type="chain" id="PRO_5039481728" evidence="1">
    <location>
        <begin position="18"/>
        <end position="102"/>
    </location>
</feature>
<proteinExistence type="predicted"/>
<gene>
    <name evidence="3" type="primary">LOC100647435</name>
</gene>
<feature type="signal peptide" evidence="1">
    <location>
        <begin position="1"/>
        <end position="17"/>
    </location>
</feature>
<keyword evidence="1" id="KW-0732">Signal</keyword>
<dbReference type="AlphaFoldDB" id="A0A9B0C0S8"/>
<dbReference type="GeneID" id="100647435"/>
<evidence type="ECO:0000313" key="2">
    <source>
        <dbReference type="Proteomes" id="UP000835206"/>
    </source>
</evidence>
<dbReference type="Proteomes" id="UP000835206">
    <property type="component" value="Chromosome 14"/>
</dbReference>
<dbReference type="RefSeq" id="XP_003400375.1">
    <property type="nucleotide sequence ID" value="XM_003400327.4"/>
</dbReference>